<dbReference type="AlphaFoldDB" id="A0A2X3K6U3"/>
<dbReference type="RefSeq" id="WP_122031019.1">
    <property type="nucleotide sequence ID" value="NZ_LS483254.1"/>
</dbReference>
<gene>
    <name evidence="1" type="ORF">BARAN1_0779</name>
</gene>
<evidence type="ECO:0000313" key="2">
    <source>
        <dbReference type="Proteomes" id="UP000249818"/>
    </source>
</evidence>
<accession>A0A2X3K6U3</accession>
<proteinExistence type="predicted"/>
<evidence type="ECO:0000313" key="1">
    <source>
        <dbReference type="EMBL" id="SQD92803.1"/>
    </source>
</evidence>
<evidence type="ECO:0008006" key="3">
    <source>
        <dbReference type="Google" id="ProtNLM"/>
    </source>
</evidence>
<dbReference type="Proteomes" id="UP000249818">
    <property type="component" value="Chromosome BARAN1"/>
</dbReference>
<organism evidence="1 2">
    <name type="scientific">Candidatus Bipolaricaulis anaerobius</name>
    <dbReference type="NCBI Taxonomy" id="2026885"/>
    <lineage>
        <taxon>Bacteria</taxon>
        <taxon>Candidatus Bipolaricaulota</taxon>
        <taxon>Candidatus Bipolaricaulia</taxon>
        <taxon>Candidatus Bipolaricaulales</taxon>
        <taxon>Candidatus Bipolaricaulaceae</taxon>
        <taxon>Candidatus Bipolaricaulis</taxon>
    </lineage>
</organism>
<keyword evidence="2" id="KW-1185">Reference proteome</keyword>
<reference evidence="2" key="1">
    <citation type="submission" date="2018-05" db="EMBL/GenBank/DDBJ databases">
        <authorList>
            <person name="Hao L."/>
        </authorList>
    </citation>
    <scope>NUCLEOTIDE SEQUENCE [LARGE SCALE GENOMIC DNA]</scope>
</reference>
<name>A0A2X3K6U3_9BACT</name>
<protein>
    <recommendedName>
        <fullName evidence="3">PorV/PorQ family protein</fullName>
    </recommendedName>
</protein>
<sequence length="267" mass="26140">MRGWLLALLVALGSVGVGQGFVGGDILFDLAAGARRAGMAGVGVALASPDALFANPAGLPWVEGVQILSTYADLFGAAHLGAVSVTGAGLGGAGIGLDAGTIGPGLAFRAAGAVLGAGVRLGPVGAGVRARLLRPIAPTAGIGGALDLALLWRGPIHIGAVGRSVLSHAPVPGEAWPAEWAVGMALPVDVGGMTLTLAGDVSDVGGSPSFAVGGELGVGWLLVRAGYGPAGIAMGGTVGWGPFALDWALVLPPVLPLTFRVSFTVRL</sequence>
<dbReference type="EMBL" id="LS483254">
    <property type="protein sequence ID" value="SQD92803.1"/>
    <property type="molecule type" value="Genomic_DNA"/>
</dbReference>
<dbReference type="KEGG" id="bana:BARAN1_0779"/>